<keyword evidence="4" id="KW-0127">Catecholamine biosynthesis</keyword>
<dbReference type="PANTHER" id="PTHR11999:SF167">
    <property type="entry name" value="AROMATIC-L-AMINO-ACID DECARBOXYLASE"/>
    <property type="match status" value="1"/>
</dbReference>
<dbReference type="InterPro" id="IPR002129">
    <property type="entry name" value="PyrdxlP-dep_de-COase"/>
</dbReference>
<evidence type="ECO:0000256" key="1">
    <source>
        <dbReference type="ARBA" id="ARBA00001933"/>
    </source>
</evidence>
<dbReference type="PANTHER" id="PTHR11999">
    <property type="entry name" value="GROUP II PYRIDOXAL-5-PHOSPHATE DECARBOXYLASE"/>
    <property type="match status" value="1"/>
</dbReference>
<comment type="cofactor">
    <cofactor evidence="1 11 12">
        <name>pyridoxal 5'-phosphate</name>
        <dbReference type="ChEBI" id="CHEBI:597326"/>
    </cofactor>
</comment>
<dbReference type="GO" id="GO:0004058">
    <property type="term" value="F:aromatic-L-amino-acid decarboxylase activity"/>
    <property type="evidence" value="ECO:0007669"/>
    <property type="project" value="UniProtKB-EC"/>
</dbReference>
<dbReference type="Gene3D" id="3.90.1150.10">
    <property type="entry name" value="Aspartate Aminotransferase, domain 1"/>
    <property type="match status" value="1"/>
</dbReference>
<dbReference type="PRINTS" id="PR00800">
    <property type="entry name" value="YHDCRBOXLASE"/>
</dbReference>
<dbReference type="SUPFAM" id="SSF53383">
    <property type="entry name" value="PLP-dependent transferases"/>
    <property type="match status" value="1"/>
</dbReference>
<sequence length="391" mass="44379">MEKTVKLVAYIIVLSEGRTKCNYCLKIASPACTELEVLTLDWLVKAMDLPSKFLSSSGGGGVIQMSASAASLMMILSLRSSMLRQVQEASARPGSMVDKMVVYLSDQAHSSVERACRIALVQARIIETCPQEGYKLNSCKLKEAIDKDRQAGYIPLLCFATMGTTNSCVFDDLRSISQVCKETNVWCHVDAAYAGSALVCPELRHLADGVDAVDSFNYNPHKMQRVAFDCSVLWVKDKHLLNNSFNVDPTYLQHDYDDSMPEYRNWQISLGRRFRALKLWFVLRMFGLQGLREYIRKHCELAKKFQAMMQENERFQIINSVDMGLVCFRLDNCDEATKKLNELLLEQRQIYMVLGSFKTSCTGQKDDGFFFLRFVVCSHLAEEQDVVNAYK</sequence>
<comment type="caution">
    <text evidence="13">The sequence shown here is derived from an EMBL/GenBank/DDBJ whole genome shotgun (WGS) entry which is preliminary data.</text>
</comment>
<dbReference type="Gene3D" id="3.40.640.10">
    <property type="entry name" value="Type I PLP-dependent aspartate aminotransferase-like (Major domain)"/>
    <property type="match status" value="1"/>
</dbReference>
<keyword evidence="6 11" id="KW-0663">Pyridoxal phosphate</keyword>
<dbReference type="EC" id="4.1.1.28" evidence="8"/>
<dbReference type="Pfam" id="PF00282">
    <property type="entry name" value="Pyridoxal_deC"/>
    <property type="match status" value="1"/>
</dbReference>
<dbReference type="Proteomes" id="UP001626550">
    <property type="component" value="Unassembled WGS sequence"/>
</dbReference>
<evidence type="ECO:0000256" key="2">
    <source>
        <dbReference type="ARBA" id="ARBA00009533"/>
    </source>
</evidence>
<reference evidence="13 14" key="1">
    <citation type="submission" date="2024-11" db="EMBL/GenBank/DDBJ databases">
        <title>Adaptive evolution of stress response genes in parasites aligns with host niche diversity.</title>
        <authorList>
            <person name="Hahn C."/>
            <person name="Resl P."/>
        </authorList>
    </citation>
    <scope>NUCLEOTIDE SEQUENCE [LARGE SCALE GENOMIC DNA]</scope>
    <source>
        <strain evidence="13">EGGRZ-B1_66</strain>
        <tissue evidence="13">Body</tissue>
    </source>
</reference>
<organism evidence="13 14">
    <name type="scientific">Cichlidogyrus casuarinus</name>
    <dbReference type="NCBI Taxonomy" id="1844966"/>
    <lineage>
        <taxon>Eukaryota</taxon>
        <taxon>Metazoa</taxon>
        <taxon>Spiralia</taxon>
        <taxon>Lophotrochozoa</taxon>
        <taxon>Platyhelminthes</taxon>
        <taxon>Monogenea</taxon>
        <taxon>Monopisthocotylea</taxon>
        <taxon>Dactylogyridea</taxon>
        <taxon>Ancyrocephalidae</taxon>
        <taxon>Cichlidogyrus</taxon>
    </lineage>
</organism>
<dbReference type="InterPro" id="IPR015424">
    <property type="entry name" value="PyrdxlP-dep_Trfase"/>
</dbReference>
<evidence type="ECO:0000256" key="12">
    <source>
        <dbReference type="RuleBase" id="RU000382"/>
    </source>
</evidence>
<evidence type="ECO:0000256" key="11">
    <source>
        <dbReference type="PIRSR" id="PIRSR602129-50"/>
    </source>
</evidence>
<keyword evidence="5" id="KW-0210">Decarboxylase</keyword>
<dbReference type="EMBL" id="JBJKFK010005274">
    <property type="protein sequence ID" value="KAL3308416.1"/>
    <property type="molecule type" value="Genomic_DNA"/>
</dbReference>
<comment type="similarity">
    <text evidence="2 12">Belongs to the group II decarboxylase family.</text>
</comment>
<name>A0ABD2PLM3_9PLAT</name>
<evidence type="ECO:0000256" key="6">
    <source>
        <dbReference type="ARBA" id="ARBA00022898"/>
    </source>
</evidence>
<protein>
    <recommendedName>
        <fullName evidence="9">Aromatic-L-amino-acid decarboxylase</fullName>
        <ecNumber evidence="8">4.1.1.28</ecNumber>
    </recommendedName>
    <alternativeName>
        <fullName evidence="10">DOPA decarboxylase</fullName>
    </alternativeName>
</protein>
<dbReference type="InterPro" id="IPR015422">
    <property type="entry name" value="PyrdxlP-dep_Trfase_small"/>
</dbReference>
<dbReference type="InterPro" id="IPR010977">
    <property type="entry name" value="Aromatic_deC"/>
</dbReference>
<evidence type="ECO:0000313" key="13">
    <source>
        <dbReference type="EMBL" id="KAL3308416.1"/>
    </source>
</evidence>
<evidence type="ECO:0000256" key="8">
    <source>
        <dbReference type="ARBA" id="ARBA00038886"/>
    </source>
</evidence>
<evidence type="ECO:0000313" key="14">
    <source>
        <dbReference type="Proteomes" id="UP001626550"/>
    </source>
</evidence>
<dbReference type="GO" id="GO:0042423">
    <property type="term" value="P:catecholamine biosynthetic process"/>
    <property type="evidence" value="ECO:0007669"/>
    <property type="project" value="UniProtKB-KW"/>
</dbReference>
<feature type="non-terminal residue" evidence="13">
    <location>
        <position position="391"/>
    </location>
</feature>
<accession>A0ABD2PLM3</accession>
<dbReference type="InterPro" id="IPR015421">
    <property type="entry name" value="PyrdxlP-dep_Trfase_major"/>
</dbReference>
<evidence type="ECO:0000256" key="10">
    <source>
        <dbReference type="ARBA" id="ARBA00041275"/>
    </source>
</evidence>
<proteinExistence type="inferred from homology"/>
<evidence type="ECO:0000256" key="7">
    <source>
        <dbReference type="ARBA" id="ARBA00023239"/>
    </source>
</evidence>
<evidence type="ECO:0000256" key="5">
    <source>
        <dbReference type="ARBA" id="ARBA00022793"/>
    </source>
</evidence>
<comment type="subunit">
    <text evidence="3">Homodimer.</text>
</comment>
<feature type="modified residue" description="N6-(pyridoxal phosphate)lysine" evidence="11">
    <location>
        <position position="222"/>
    </location>
</feature>
<evidence type="ECO:0000256" key="4">
    <source>
        <dbReference type="ARBA" id="ARBA00022584"/>
    </source>
</evidence>
<keyword evidence="14" id="KW-1185">Reference proteome</keyword>
<gene>
    <name evidence="13" type="ORF">Ciccas_013053</name>
</gene>
<keyword evidence="7 12" id="KW-0456">Lyase</keyword>
<evidence type="ECO:0000256" key="9">
    <source>
        <dbReference type="ARBA" id="ARBA00040968"/>
    </source>
</evidence>
<evidence type="ECO:0000256" key="3">
    <source>
        <dbReference type="ARBA" id="ARBA00011738"/>
    </source>
</evidence>
<dbReference type="AlphaFoldDB" id="A0ABD2PLM3"/>